<gene>
    <name evidence="2" type="ORF">GL58_12865</name>
</gene>
<reference evidence="3" key="1">
    <citation type="submission" date="2014-06" db="EMBL/GenBank/DDBJ databases">
        <title>Draft genome sequence of C. testosteroni WDL7.</title>
        <authorList>
            <person name="Wu Y."/>
            <person name="Seshan H."/>
            <person name="Arumugam K."/>
        </authorList>
    </citation>
    <scope>NUCLEOTIDE SEQUENCE [LARGE SCALE GENOMIC DNA]</scope>
    <source>
        <strain evidence="3">WDL7</strain>
    </source>
</reference>
<dbReference type="AlphaFoldDB" id="A0A0L7MEM0"/>
<name>A0A0L7MEM0_COMTE</name>
<dbReference type="EMBL" id="JNVD01000022">
    <property type="protein sequence ID" value="KOC20375.1"/>
    <property type="molecule type" value="Genomic_DNA"/>
</dbReference>
<feature type="region of interest" description="Disordered" evidence="1">
    <location>
        <begin position="42"/>
        <end position="81"/>
    </location>
</feature>
<dbReference type="PATRIC" id="fig|285.49.peg.2656"/>
<comment type="caution">
    <text evidence="2">The sequence shown here is derived from an EMBL/GenBank/DDBJ whole genome shotgun (WGS) entry which is preliminary data.</text>
</comment>
<dbReference type="Proteomes" id="UP000037442">
    <property type="component" value="Unassembled WGS sequence"/>
</dbReference>
<accession>A0A0L7MEM0</accession>
<organism evidence="2 3">
    <name type="scientific">Comamonas testosteroni</name>
    <name type="common">Pseudomonas testosteroni</name>
    <dbReference type="NCBI Taxonomy" id="285"/>
    <lineage>
        <taxon>Bacteria</taxon>
        <taxon>Pseudomonadati</taxon>
        <taxon>Pseudomonadota</taxon>
        <taxon>Betaproteobacteria</taxon>
        <taxon>Burkholderiales</taxon>
        <taxon>Comamonadaceae</taxon>
        <taxon>Comamonas</taxon>
    </lineage>
</organism>
<evidence type="ECO:0000313" key="2">
    <source>
        <dbReference type="EMBL" id="KOC20375.1"/>
    </source>
</evidence>
<sequence>MAASARQPAAAQKLALNAERIARRAFLKNFDMTKSQEIAVYKNSSTTTTMKKSKTSGKSKADSKVNSKPAGMKDASAVTKQKPSKAFKKKLTDVSAVSEATPRVTAMAIDKLYLDLLISEPEMDAVLERAQQMQKHSKLGRGTSKSTFFKHAFVQKLPSGAIARFHIVPNNRGQGANMQLVLNPNQMERGDSSPLIKMFKELFPLSWKEIASTMLIRRIDVCLQLLGVSIDDLLITLDGSKSGAKVLVKTDRNGFVQTIYMGDTQSPQHGAAYDQVASDEYKSMVGEKPSREHLRDIAELVLEPMKKVKDRIQLESRRNFDKPVDLAQLAEITSPFGKYRILVLDSKAQKWDAGFCGYIDSVRLRGMHGARAHLSMQCGKASEVMNQVAEYEARFARMVAPWWNAEEYAASLLETLKKSSAWHFLKVMEKKK</sequence>
<proteinExistence type="predicted"/>
<dbReference type="RefSeq" id="WP_060710220.1">
    <property type="nucleotide sequence ID" value="NZ_JNVD01000022.1"/>
</dbReference>
<protein>
    <submittedName>
        <fullName evidence="2">Uncharacterized protein</fullName>
    </submittedName>
</protein>
<evidence type="ECO:0000313" key="3">
    <source>
        <dbReference type="Proteomes" id="UP000037442"/>
    </source>
</evidence>
<evidence type="ECO:0000256" key="1">
    <source>
        <dbReference type="SAM" id="MobiDB-lite"/>
    </source>
</evidence>